<dbReference type="RefSeq" id="WP_237855186.1">
    <property type="nucleotide sequence ID" value="NZ_JAKLWS010000021.1"/>
</dbReference>
<evidence type="ECO:0000256" key="2">
    <source>
        <dbReference type="SAM" id="SignalP"/>
    </source>
</evidence>
<evidence type="ECO:0000256" key="1">
    <source>
        <dbReference type="ARBA" id="ARBA00022729"/>
    </source>
</evidence>
<keyword evidence="5" id="KW-1185">Reference proteome</keyword>
<keyword evidence="1 2" id="KW-0732">Signal</keyword>
<evidence type="ECO:0000313" key="4">
    <source>
        <dbReference type="EMBL" id="MCG2589827.1"/>
    </source>
</evidence>
<feature type="domain" description="Outer membrane protein beta-barrel" evidence="3">
    <location>
        <begin position="32"/>
        <end position="151"/>
    </location>
</feature>
<protein>
    <submittedName>
        <fullName evidence="4">Porin family protein</fullName>
    </submittedName>
</protein>
<reference evidence="4" key="1">
    <citation type="submission" date="2022-01" db="EMBL/GenBank/DDBJ databases">
        <authorList>
            <person name="Wang Y."/>
        </authorList>
    </citation>
    <scope>NUCLEOTIDE SEQUENCE</scope>
    <source>
        <strain evidence="4">WB101</strain>
    </source>
</reference>
<dbReference type="Proteomes" id="UP001165366">
    <property type="component" value="Unassembled WGS sequence"/>
</dbReference>
<evidence type="ECO:0000313" key="5">
    <source>
        <dbReference type="Proteomes" id="UP001165366"/>
    </source>
</evidence>
<dbReference type="Gene3D" id="2.40.160.20">
    <property type="match status" value="1"/>
</dbReference>
<comment type="caution">
    <text evidence="4">The sequence shown here is derived from an EMBL/GenBank/DDBJ whole genome shotgun (WGS) entry which is preliminary data.</text>
</comment>
<reference evidence="4" key="2">
    <citation type="submission" date="2024-05" db="EMBL/GenBank/DDBJ databases">
        <title>Rhodohalobacter halophilus gen. nov., sp. nov., a moderately halophilic member of the family Balneolaceae.</title>
        <authorList>
            <person name="Xia J."/>
        </authorList>
    </citation>
    <scope>NUCLEOTIDE SEQUENCE</scope>
    <source>
        <strain evidence="4">WB101</strain>
    </source>
</reference>
<dbReference type="InterPro" id="IPR011250">
    <property type="entry name" value="OMP/PagP_B-barrel"/>
</dbReference>
<feature type="chain" id="PRO_5046427328" evidence="2">
    <location>
        <begin position="25"/>
        <end position="178"/>
    </location>
</feature>
<dbReference type="EMBL" id="JAKLWS010000021">
    <property type="protein sequence ID" value="MCG2589827.1"/>
    <property type="molecule type" value="Genomic_DNA"/>
</dbReference>
<gene>
    <name evidence="4" type="ORF">L6773_14700</name>
</gene>
<dbReference type="Pfam" id="PF13505">
    <property type="entry name" value="OMP_b-brl"/>
    <property type="match status" value="1"/>
</dbReference>
<proteinExistence type="predicted"/>
<accession>A0ABS9KG64</accession>
<dbReference type="SUPFAM" id="SSF56925">
    <property type="entry name" value="OMPA-like"/>
    <property type="match status" value="1"/>
</dbReference>
<feature type="signal peptide" evidence="2">
    <location>
        <begin position="1"/>
        <end position="24"/>
    </location>
</feature>
<organism evidence="4 5">
    <name type="scientific">Rhodohalobacter sulfatireducens</name>
    <dbReference type="NCBI Taxonomy" id="2911366"/>
    <lineage>
        <taxon>Bacteria</taxon>
        <taxon>Pseudomonadati</taxon>
        <taxon>Balneolota</taxon>
        <taxon>Balneolia</taxon>
        <taxon>Balneolales</taxon>
        <taxon>Balneolaceae</taxon>
        <taxon>Rhodohalobacter</taxon>
    </lineage>
</organism>
<dbReference type="InterPro" id="IPR027385">
    <property type="entry name" value="Beta-barrel_OMP"/>
</dbReference>
<name>A0ABS9KG64_9BACT</name>
<sequence length="178" mass="19190">MKKIIRGFTFVFLLSLGMSATLIAQNEGDIAIGVQGNYGTDIEELGIGANGIYSLNETMKVGADFTYWLIGDDEFSGFGNDVSISYTFFEINANFNYIFYNENQLMAYGIGSLGIHYAKVEAEVEGPGLDDSSDSELGLGLGAGAEYNLGSVSLFAEPRIFLSGFDQFSLTFGARIGI</sequence>
<evidence type="ECO:0000259" key="3">
    <source>
        <dbReference type="Pfam" id="PF13505"/>
    </source>
</evidence>